<feature type="domain" description="HTH iclR-type" evidence="1">
    <location>
        <begin position="8"/>
        <end position="91"/>
    </location>
</feature>
<accession>A0A0R1U3Z7</accession>
<dbReference type="PATRIC" id="fig|1423724.4.peg.1687"/>
<dbReference type="GO" id="GO:0003677">
    <property type="term" value="F:DNA binding"/>
    <property type="evidence" value="ECO:0007669"/>
    <property type="project" value="InterPro"/>
</dbReference>
<name>A0A0R1U3Z7_9LACO</name>
<organism evidence="2 3">
    <name type="scientific">Ligilactobacillus apodemi DSM 16634 = JCM 16172</name>
    <dbReference type="NCBI Taxonomy" id="1423724"/>
    <lineage>
        <taxon>Bacteria</taxon>
        <taxon>Bacillati</taxon>
        <taxon>Bacillota</taxon>
        <taxon>Bacilli</taxon>
        <taxon>Lactobacillales</taxon>
        <taxon>Lactobacillaceae</taxon>
        <taxon>Ligilactobacillus</taxon>
    </lineage>
</organism>
<dbReference type="RefSeq" id="WP_025087240.1">
    <property type="nucleotide sequence ID" value="NZ_AZFT01000002.1"/>
</dbReference>
<reference evidence="2 3" key="1">
    <citation type="journal article" date="2015" name="Genome Announc.">
        <title>Expanding the biotechnology potential of lactobacilli through comparative genomics of 213 strains and associated genera.</title>
        <authorList>
            <person name="Sun Z."/>
            <person name="Harris H.M."/>
            <person name="McCann A."/>
            <person name="Guo C."/>
            <person name="Argimon S."/>
            <person name="Zhang W."/>
            <person name="Yang X."/>
            <person name="Jeffery I.B."/>
            <person name="Cooney J.C."/>
            <person name="Kagawa T.F."/>
            <person name="Liu W."/>
            <person name="Song Y."/>
            <person name="Salvetti E."/>
            <person name="Wrobel A."/>
            <person name="Rasinkangas P."/>
            <person name="Parkhill J."/>
            <person name="Rea M.C."/>
            <person name="O'Sullivan O."/>
            <person name="Ritari J."/>
            <person name="Douillard F.P."/>
            <person name="Paul Ross R."/>
            <person name="Yang R."/>
            <person name="Briner A.E."/>
            <person name="Felis G.E."/>
            <person name="de Vos W.M."/>
            <person name="Barrangou R."/>
            <person name="Klaenhammer T.R."/>
            <person name="Caufield P.W."/>
            <person name="Cui Y."/>
            <person name="Zhang H."/>
            <person name="O'Toole P.W."/>
        </authorList>
    </citation>
    <scope>NUCLEOTIDE SEQUENCE [LARGE SCALE GENOMIC DNA]</scope>
    <source>
        <strain evidence="2 3">DSM 16634</strain>
    </source>
</reference>
<keyword evidence="3" id="KW-1185">Reference proteome</keyword>
<protein>
    <submittedName>
        <fullName evidence="2">IclR family transcriptional regulator</fullName>
    </submittedName>
</protein>
<dbReference type="Pfam" id="PF09339">
    <property type="entry name" value="HTH_IclR"/>
    <property type="match status" value="1"/>
</dbReference>
<dbReference type="InterPro" id="IPR036388">
    <property type="entry name" value="WH-like_DNA-bd_sf"/>
</dbReference>
<dbReference type="Proteomes" id="UP000051324">
    <property type="component" value="Unassembled WGS sequence"/>
</dbReference>
<dbReference type="SMART" id="SM00346">
    <property type="entry name" value="HTH_ICLR"/>
    <property type="match status" value="1"/>
</dbReference>
<dbReference type="EMBL" id="AZFT01000002">
    <property type="protein sequence ID" value="KRL87396.1"/>
    <property type="molecule type" value="Genomic_DNA"/>
</dbReference>
<sequence length="126" mass="14649">MDNNKYLLSTLVKAKDVLTLLQAKTSVTLHEVMTALNLSKTTAFRLLYSLTELDFLIKHKNRYYLKNYFFATKLEQRINWSAVPILKPLVYKYQLSAYIGIIFQNEIVITQVIPAKQHPDDLDRLG</sequence>
<dbReference type="Gene3D" id="1.10.10.10">
    <property type="entry name" value="Winged helix-like DNA-binding domain superfamily/Winged helix DNA-binding domain"/>
    <property type="match status" value="1"/>
</dbReference>
<gene>
    <name evidence="2" type="ORF">FC32_GL001623</name>
</gene>
<dbReference type="InterPro" id="IPR005471">
    <property type="entry name" value="Tscrpt_reg_IclR_N"/>
</dbReference>
<dbReference type="STRING" id="1423724.FC32_GL001623"/>
<evidence type="ECO:0000259" key="1">
    <source>
        <dbReference type="SMART" id="SM00346"/>
    </source>
</evidence>
<dbReference type="GO" id="GO:0006355">
    <property type="term" value="P:regulation of DNA-templated transcription"/>
    <property type="evidence" value="ECO:0007669"/>
    <property type="project" value="InterPro"/>
</dbReference>
<proteinExistence type="predicted"/>
<evidence type="ECO:0000313" key="3">
    <source>
        <dbReference type="Proteomes" id="UP000051324"/>
    </source>
</evidence>
<dbReference type="SUPFAM" id="SSF46785">
    <property type="entry name" value="Winged helix' DNA-binding domain"/>
    <property type="match status" value="1"/>
</dbReference>
<evidence type="ECO:0000313" key="2">
    <source>
        <dbReference type="EMBL" id="KRL87396.1"/>
    </source>
</evidence>
<dbReference type="AlphaFoldDB" id="A0A0R1U3Z7"/>
<dbReference type="InterPro" id="IPR036390">
    <property type="entry name" value="WH_DNA-bd_sf"/>
</dbReference>
<comment type="caution">
    <text evidence="2">The sequence shown here is derived from an EMBL/GenBank/DDBJ whole genome shotgun (WGS) entry which is preliminary data.</text>
</comment>